<organism evidence="1">
    <name type="scientific">uncultured gamma proteobacterium HF0770_07M15</name>
    <dbReference type="NCBI Taxonomy" id="723575"/>
    <lineage>
        <taxon>Bacteria</taxon>
        <taxon>Pseudomonadati</taxon>
        <taxon>Pseudomonadota</taxon>
        <taxon>Gammaproteobacteria</taxon>
        <taxon>environmental samples</taxon>
    </lineage>
</organism>
<name>E7C6J5_9GAMM</name>
<dbReference type="SUPFAM" id="SSF143011">
    <property type="entry name" value="RelE-like"/>
    <property type="match status" value="1"/>
</dbReference>
<sequence length="125" mass="14591">MAPKYFQIIFNPTSAAELARMPKDLQLQILGEFRGLPEEVRASGFYGRLEHGVKSLHRYRVGNYRVYFECHELGVVVHRIFSRNTLKDFFFRNVNMTQDEDDALAENPDFWEMIDEAASVSREEA</sequence>
<reference evidence="1" key="1">
    <citation type="submission" date="2010-01" db="EMBL/GenBank/DDBJ databases">
        <title>Genome fragments of uncultured bacteria from the North Pacific subtropical Gyre.</title>
        <authorList>
            <person name="Pham V.D."/>
            <person name="Delong E.F."/>
        </authorList>
    </citation>
    <scope>NUCLEOTIDE SEQUENCE</scope>
</reference>
<proteinExistence type="predicted"/>
<accession>E7C6J5</accession>
<evidence type="ECO:0008006" key="2">
    <source>
        <dbReference type="Google" id="ProtNLM"/>
    </source>
</evidence>
<evidence type="ECO:0000313" key="1">
    <source>
        <dbReference type="EMBL" id="ADI23069.1"/>
    </source>
</evidence>
<protein>
    <recommendedName>
        <fullName evidence="2">Cytotoxic translational repressor of toxin-antitoxin stability system</fullName>
    </recommendedName>
</protein>
<dbReference type="EMBL" id="GU568005">
    <property type="protein sequence ID" value="ADI23069.1"/>
    <property type="molecule type" value="Genomic_DNA"/>
</dbReference>
<dbReference type="AlphaFoldDB" id="E7C6J5"/>
<dbReference type="InterPro" id="IPR035093">
    <property type="entry name" value="RelE/ParE_toxin_dom_sf"/>
</dbReference>
<dbReference type="Gene3D" id="3.30.2310.20">
    <property type="entry name" value="RelE-like"/>
    <property type="match status" value="1"/>
</dbReference>